<reference evidence="1 2" key="1">
    <citation type="submission" date="2018-08" db="EMBL/GenBank/DDBJ databases">
        <title>Draft genome sequence of Rhodobacter sphaeroides FY.</title>
        <authorList>
            <person name="Rayyan A."/>
            <person name="Meyer T.E."/>
            <person name="Kyndt J.A."/>
        </authorList>
    </citation>
    <scope>NUCLEOTIDE SEQUENCE [LARGE SCALE GENOMIC DNA]</scope>
    <source>
        <strain evidence="1 2">FY</strain>
    </source>
</reference>
<sequence>MQLRLRLKWKANMNPDFAPIFEPYYVEKLSKMRKTDVQFSHYTSAHVAVSVIRNKEIWLRNASVMNDYNEIRYGIGFAAAALGTGGDPRFIKLLNDIDSNTPYGNRFHFTPTLPHDVHLLCLSEHGPENGPEGERDLGRLSMWRAYGGNTNVAIVFKREELLNALGNTAILKPVFYADERRFLEEFSNMLDAVSANIDILKEHPNDATHALRSALDVATLSTKHPGFAEEMEWRVIYRNDSAGDKMPCEVFSVGDVPQKVHLLRLDGSSKPDMNEVLDHILIGPTQFPEVIRSSLAEALRLSGFSEPETRVKVSHIPLRR</sequence>
<proteinExistence type="predicted"/>
<accession>A0AAX1UEB9</accession>
<comment type="caution">
    <text evidence="1">The sequence shown here is derived from an EMBL/GenBank/DDBJ whole genome shotgun (WGS) entry which is preliminary data.</text>
</comment>
<dbReference type="InterPro" id="IPR021352">
    <property type="entry name" value="DUF2971"/>
</dbReference>
<dbReference type="AlphaFoldDB" id="A0AAX1UEB9"/>
<evidence type="ECO:0000313" key="1">
    <source>
        <dbReference type="EMBL" id="RHZ90443.1"/>
    </source>
</evidence>
<dbReference type="Proteomes" id="UP000266305">
    <property type="component" value="Unassembled WGS sequence"/>
</dbReference>
<name>A0AAX1UEB9_CERSP</name>
<dbReference type="EMBL" id="QWGP01000060">
    <property type="protein sequence ID" value="RHZ90443.1"/>
    <property type="molecule type" value="Genomic_DNA"/>
</dbReference>
<protein>
    <submittedName>
        <fullName evidence="1">DUF2971 domain-containing protein</fullName>
    </submittedName>
</protein>
<organism evidence="1 2">
    <name type="scientific">Cereibacter sphaeroides</name>
    <name type="common">Rhodobacter sphaeroides</name>
    <dbReference type="NCBI Taxonomy" id="1063"/>
    <lineage>
        <taxon>Bacteria</taxon>
        <taxon>Pseudomonadati</taxon>
        <taxon>Pseudomonadota</taxon>
        <taxon>Alphaproteobacteria</taxon>
        <taxon>Rhodobacterales</taxon>
        <taxon>Paracoccaceae</taxon>
        <taxon>Cereibacter</taxon>
    </lineage>
</organism>
<evidence type="ECO:0000313" key="2">
    <source>
        <dbReference type="Proteomes" id="UP000266305"/>
    </source>
</evidence>
<gene>
    <name evidence="1" type="ORF">D1114_23185</name>
</gene>
<dbReference type="Pfam" id="PF11185">
    <property type="entry name" value="DUF2971"/>
    <property type="match status" value="1"/>
</dbReference>